<gene>
    <name evidence="5" type="primary">LOC104757421</name>
</gene>
<keyword evidence="2" id="KW-0812">Transmembrane</keyword>
<feature type="chain" id="PRO_5045468148" evidence="3">
    <location>
        <begin position="25"/>
        <end position="161"/>
    </location>
</feature>
<sequence>MVPPFIMCSVMILFIVIEPTTINARELRPSDHGLEYYYEPTGESQSEMTTFFGPPSPNELTPPTTSSTSSSSSPASTSSILPSAVKSPLTTTTTSSKVRDNDEENDHVMNHVLVVGSLVCGLSGVALMVASALIYFLGYPKTQNASVNCDHIHNNNVTNTK</sequence>
<evidence type="ECO:0000313" key="4">
    <source>
        <dbReference type="Proteomes" id="UP000694864"/>
    </source>
</evidence>
<dbReference type="Proteomes" id="UP000694864">
    <property type="component" value="Chromosome 17"/>
</dbReference>
<protein>
    <submittedName>
        <fullName evidence="5">Uncharacterized protein LOC104757421</fullName>
    </submittedName>
</protein>
<feature type="region of interest" description="Disordered" evidence="1">
    <location>
        <begin position="45"/>
        <end position="103"/>
    </location>
</feature>
<reference evidence="5" key="2">
    <citation type="submission" date="2025-08" db="UniProtKB">
        <authorList>
            <consortium name="RefSeq"/>
        </authorList>
    </citation>
    <scope>IDENTIFICATION</scope>
    <source>
        <tissue evidence="5">Leaf</tissue>
    </source>
</reference>
<keyword evidence="4" id="KW-1185">Reference proteome</keyword>
<keyword evidence="3" id="KW-0732">Signal</keyword>
<evidence type="ECO:0000256" key="2">
    <source>
        <dbReference type="SAM" id="Phobius"/>
    </source>
</evidence>
<feature type="compositionally biased region" description="Low complexity" evidence="1">
    <location>
        <begin position="58"/>
        <end position="83"/>
    </location>
</feature>
<evidence type="ECO:0000313" key="5">
    <source>
        <dbReference type="RefSeq" id="XP_010478466.1"/>
    </source>
</evidence>
<feature type="signal peptide" evidence="3">
    <location>
        <begin position="1"/>
        <end position="24"/>
    </location>
</feature>
<organism evidence="4 5">
    <name type="scientific">Camelina sativa</name>
    <name type="common">False flax</name>
    <name type="synonym">Myagrum sativum</name>
    <dbReference type="NCBI Taxonomy" id="90675"/>
    <lineage>
        <taxon>Eukaryota</taxon>
        <taxon>Viridiplantae</taxon>
        <taxon>Streptophyta</taxon>
        <taxon>Embryophyta</taxon>
        <taxon>Tracheophyta</taxon>
        <taxon>Spermatophyta</taxon>
        <taxon>Magnoliopsida</taxon>
        <taxon>eudicotyledons</taxon>
        <taxon>Gunneridae</taxon>
        <taxon>Pentapetalae</taxon>
        <taxon>rosids</taxon>
        <taxon>malvids</taxon>
        <taxon>Brassicales</taxon>
        <taxon>Brassicaceae</taxon>
        <taxon>Camelineae</taxon>
        <taxon>Camelina</taxon>
    </lineage>
</organism>
<reference evidence="4" key="1">
    <citation type="journal article" date="2014" name="Nat. Commun.">
        <title>The emerging biofuel crop Camelina sativa retains a highly undifferentiated hexaploid genome structure.</title>
        <authorList>
            <person name="Kagale S."/>
            <person name="Koh C."/>
            <person name="Nixon J."/>
            <person name="Bollina V."/>
            <person name="Clarke W.E."/>
            <person name="Tuteja R."/>
            <person name="Spillane C."/>
            <person name="Robinson S.J."/>
            <person name="Links M.G."/>
            <person name="Clarke C."/>
            <person name="Higgins E.E."/>
            <person name="Huebert T."/>
            <person name="Sharpe A.G."/>
            <person name="Parkin I.A."/>
        </authorList>
    </citation>
    <scope>NUCLEOTIDE SEQUENCE [LARGE SCALE GENOMIC DNA]</scope>
    <source>
        <strain evidence="4">cv. DH55</strain>
    </source>
</reference>
<feature type="transmembrane region" description="Helical" evidence="2">
    <location>
        <begin position="112"/>
        <end position="137"/>
    </location>
</feature>
<accession>A0ABM0WZM6</accession>
<proteinExistence type="predicted"/>
<dbReference type="PANTHER" id="PTHR37189">
    <property type="entry name" value="CONCANAVALIN A-LIKE LECTIN/GLUCANASE DOMAIN-CONTAINING PROTEIN-RELATED"/>
    <property type="match status" value="1"/>
</dbReference>
<dbReference type="RefSeq" id="XP_010478466.1">
    <property type="nucleotide sequence ID" value="XM_010480164.2"/>
</dbReference>
<evidence type="ECO:0000256" key="1">
    <source>
        <dbReference type="SAM" id="MobiDB-lite"/>
    </source>
</evidence>
<keyword evidence="2" id="KW-1133">Transmembrane helix</keyword>
<keyword evidence="2" id="KW-0472">Membrane</keyword>
<evidence type="ECO:0000256" key="3">
    <source>
        <dbReference type="SAM" id="SignalP"/>
    </source>
</evidence>
<dbReference type="GeneID" id="104757421"/>
<dbReference type="PANTHER" id="PTHR37189:SF4">
    <property type="entry name" value="TRANSMEMBRANE PROTEIN"/>
    <property type="match status" value="1"/>
</dbReference>
<name>A0ABM0WZM6_CAMSA</name>